<reference evidence="1 2" key="1">
    <citation type="submission" date="2018-09" db="EMBL/GenBank/DDBJ databases">
        <title>Phylogeny of the Shewanellaceae, and recommendation for two new genera, Pseudoshewanella and Parashewanella.</title>
        <authorList>
            <person name="Wang G."/>
        </authorList>
    </citation>
    <scope>NUCLEOTIDE SEQUENCE [LARGE SCALE GENOMIC DNA]</scope>
    <source>
        <strain evidence="1 2">C51</strain>
    </source>
</reference>
<protein>
    <submittedName>
        <fullName evidence="1">Uncharacterized protein</fullName>
    </submittedName>
</protein>
<comment type="caution">
    <text evidence="1">The sequence shown here is derived from an EMBL/GenBank/DDBJ whole genome shotgun (WGS) entry which is preliminary data.</text>
</comment>
<evidence type="ECO:0000313" key="2">
    <source>
        <dbReference type="Proteomes" id="UP000281474"/>
    </source>
</evidence>
<keyword evidence="2" id="KW-1185">Reference proteome</keyword>
<sequence length="115" mass="13728">MLSFDNLTKWFHYHSECNRASAILIVFNGLVFKENEFLIEYRFSNSRKTLVDPLYIVEKVLPAYALSIEEAAKFQCYVAWIKTYDRFIRFLPESTRKAFIEYVQSEHNKNFSSIH</sequence>
<gene>
    <name evidence="1" type="ORF">D5018_07045</name>
</gene>
<proteinExistence type="predicted"/>
<evidence type="ECO:0000313" key="1">
    <source>
        <dbReference type="EMBL" id="RLV60407.1"/>
    </source>
</evidence>
<dbReference type="Proteomes" id="UP000281474">
    <property type="component" value="Unassembled WGS sequence"/>
</dbReference>
<dbReference type="AlphaFoldDB" id="A0A3L8PY82"/>
<accession>A0A3L8PY82</accession>
<name>A0A3L8PY82_9GAMM</name>
<organism evidence="1 2">
    <name type="scientific">Parashewanella curva</name>
    <dbReference type="NCBI Taxonomy" id="2338552"/>
    <lineage>
        <taxon>Bacteria</taxon>
        <taxon>Pseudomonadati</taxon>
        <taxon>Pseudomonadota</taxon>
        <taxon>Gammaproteobacteria</taxon>
        <taxon>Alteromonadales</taxon>
        <taxon>Shewanellaceae</taxon>
        <taxon>Parashewanella</taxon>
    </lineage>
</organism>
<dbReference type="EMBL" id="QZEI01000016">
    <property type="protein sequence ID" value="RLV60407.1"/>
    <property type="molecule type" value="Genomic_DNA"/>
</dbReference>